<keyword evidence="2" id="KW-1185">Reference proteome</keyword>
<dbReference type="EMBL" id="LQZG01000002">
    <property type="protein sequence ID" value="OAB87467.1"/>
    <property type="molecule type" value="Genomic_DNA"/>
</dbReference>
<protein>
    <submittedName>
        <fullName evidence="1">Uncharacterized protein</fullName>
    </submittedName>
</protein>
<evidence type="ECO:0000313" key="1">
    <source>
        <dbReference type="EMBL" id="OAB87467.1"/>
    </source>
</evidence>
<reference evidence="1 2" key="1">
    <citation type="submission" date="2016-01" db="EMBL/GenBank/DDBJ databases">
        <title>Janibacter melonis strain CD11_4 genome sequencing and assembly.</title>
        <authorList>
            <person name="Nair G.R."/>
            <person name="Kaur G."/>
            <person name="Chander A.M."/>
            <person name="Mayilraj S."/>
        </authorList>
    </citation>
    <scope>NUCLEOTIDE SEQUENCE [LARGE SCALE GENOMIC DNA]</scope>
    <source>
        <strain evidence="1 2">CD11-4</strain>
    </source>
</reference>
<name>A0A176QCG5_9MICO</name>
<gene>
    <name evidence="1" type="ORF">AWH69_05125</name>
</gene>
<organism evidence="1 2">
    <name type="scientific">Janibacter melonis</name>
    <dbReference type="NCBI Taxonomy" id="262209"/>
    <lineage>
        <taxon>Bacteria</taxon>
        <taxon>Bacillati</taxon>
        <taxon>Actinomycetota</taxon>
        <taxon>Actinomycetes</taxon>
        <taxon>Micrococcales</taxon>
        <taxon>Intrasporangiaceae</taxon>
        <taxon>Janibacter</taxon>
    </lineage>
</organism>
<comment type="caution">
    <text evidence="1">The sequence shown here is derived from an EMBL/GenBank/DDBJ whole genome shotgun (WGS) entry which is preliminary data.</text>
</comment>
<dbReference type="Proteomes" id="UP000076976">
    <property type="component" value="Unassembled WGS sequence"/>
</dbReference>
<accession>A0A176QCG5</accession>
<evidence type="ECO:0000313" key="2">
    <source>
        <dbReference type="Proteomes" id="UP000076976"/>
    </source>
</evidence>
<dbReference type="AlphaFoldDB" id="A0A176QCG5"/>
<sequence length="174" mass="18636">MHPTLRRTGLVLVTALSVMLATLWVSGTLSPASSTTPSIAGTDPVTNPARLGNESLSFGGCAVRFDTKDGSPRIHTNSSHYCVGVREIYISQANGRLSVRLVDRQPVIALSAVPDETLAGARGIMVGPSGGTSGIEYQFYDTKLGRPLDLRKLADRKRIKGSTSNLWISWVRAV</sequence>
<proteinExistence type="predicted"/>
<dbReference type="RefSeq" id="WP_068272764.1">
    <property type="nucleotide sequence ID" value="NZ_LQZG01000002.1"/>
</dbReference>